<gene>
    <name evidence="2" type="ORF">UFOPK3564_03109</name>
</gene>
<accession>A0A6J7JM71</accession>
<feature type="region of interest" description="Disordered" evidence="1">
    <location>
        <begin position="1"/>
        <end position="27"/>
    </location>
</feature>
<name>A0A6J7JM71_9ZZZZ</name>
<sequence>MPNVVRNVQDARAAVGDDGPMSTSTGPVDVAAAERFLRLEARLLDLRRYERAFHGGPGDAVLSALAAYRNADGGYAGILEPDLRTGLSQPQSAELALRVLDECGGAPADVAAGLCDWLGTVSGEDGGVPFTHPSARAHPAAPHWHHADGEASSLNPTAAIVGLLHRHGVEHPWLDRATAFCWRALGVAGEGHGTVEARDATGQDAGADVETLDLYSVRAAAWLLRPEVPDPPDPAGLRARLEAGVRDHVALDPALTAPGAAGHHIGPLEVAPFPDDPLRALLPEAAVEAALDALEERQRPDGGWDVNFAPISSAATAEWRAWATLQALLVLRAAGRL</sequence>
<reference evidence="2" key="1">
    <citation type="submission" date="2020-05" db="EMBL/GenBank/DDBJ databases">
        <authorList>
            <person name="Chiriac C."/>
            <person name="Salcher M."/>
            <person name="Ghai R."/>
            <person name="Kavagutti S V."/>
        </authorList>
    </citation>
    <scope>NUCLEOTIDE SEQUENCE</scope>
</reference>
<dbReference type="InterPro" id="IPR008930">
    <property type="entry name" value="Terpenoid_cyclase/PrenylTrfase"/>
</dbReference>
<evidence type="ECO:0000313" key="2">
    <source>
        <dbReference type="EMBL" id="CAB4943859.1"/>
    </source>
</evidence>
<dbReference type="EMBL" id="CAFBMK010000270">
    <property type="protein sequence ID" value="CAB4943859.1"/>
    <property type="molecule type" value="Genomic_DNA"/>
</dbReference>
<protein>
    <submittedName>
        <fullName evidence="2">Unannotated protein</fullName>
    </submittedName>
</protein>
<dbReference type="AlphaFoldDB" id="A0A6J7JM71"/>
<evidence type="ECO:0000256" key="1">
    <source>
        <dbReference type="SAM" id="MobiDB-lite"/>
    </source>
</evidence>
<proteinExistence type="predicted"/>
<dbReference type="SUPFAM" id="SSF48239">
    <property type="entry name" value="Terpenoid cyclases/Protein prenyltransferases"/>
    <property type="match status" value="1"/>
</dbReference>
<organism evidence="2">
    <name type="scientific">freshwater metagenome</name>
    <dbReference type="NCBI Taxonomy" id="449393"/>
    <lineage>
        <taxon>unclassified sequences</taxon>
        <taxon>metagenomes</taxon>
        <taxon>ecological metagenomes</taxon>
    </lineage>
</organism>